<keyword evidence="2" id="KW-0472">Membrane</keyword>
<name>A0A9Q1BTG9_HOLLE</name>
<comment type="caution">
    <text evidence="4">The sequence shown here is derived from an EMBL/GenBank/DDBJ whole genome shotgun (WGS) entry which is preliminary data.</text>
</comment>
<dbReference type="InterPro" id="IPR038081">
    <property type="entry name" value="CalX-like_sf"/>
</dbReference>
<proteinExistence type="predicted"/>
<evidence type="ECO:0000259" key="3">
    <source>
        <dbReference type="PROSITE" id="PS50825"/>
    </source>
</evidence>
<keyword evidence="1" id="KW-0677">Repeat</keyword>
<keyword evidence="2" id="KW-1133">Transmembrane helix</keyword>
<feature type="transmembrane region" description="Helical" evidence="2">
    <location>
        <begin position="671"/>
        <end position="693"/>
    </location>
</feature>
<evidence type="ECO:0000256" key="2">
    <source>
        <dbReference type="SAM" id="Phobius"/>
    </source>
</evidence>
<dbReference type="PROSITE" id="PS50825">
    <property type="entry name" value="HYR"/>
    <property type="match status" value="3"/>
</dbReference>
<dbReference type="Proteomes" id="UP001152320">
    <property type="component" value="Chromosome 12"/>
</dbReference>
<feature type="domain" description="HYR" evidence="3">
    <location>
        <begin position="583"/>
        <end position="665"/>
    </location>
</feature>
<dbReference type="Gene3D" id="2.60.40.2030">
    <property type="match status" value="1"/>
</dbReference>
<dbReference type="SUPFAM" id="SSF141072">
    <property type="entry name" value="CalX-like"/>
    <property type="match status" value="2"/>
</dbReference>
<sequence length="709" mass="79014">MVNESANSLTVTLIDDDIPVYIQFQDSVLTIYEAESDSSTETAVCINPPIPQTYEIMLAFQTEPEDSSQHWVSTPSRIYSNRICSRVRVGPRHDTVIEPTQTFVVTLVSSTGAMVNESANSLTVTLIDDDIPVYIQFQDSDLTIYEAESDSSAETAVCINPPIPQTYEIMLVYIQFQDSVLTIYEAESDSSAETAVCINPPIPQTYEIMLGAMVNESANSLTVTLIDDDTPVVLQFKDTSVTVPEGIREFYASICLSPAFPRVFSVPFELRASPSATDDLRVAQYGAVEEKSVCAEIKITILDDEFRESTETVNLTVSSTNEFPVDSKMNTLVITIMDNDFSGQRLGDSSEIITCPTRSIIVAETKLFTQVVWTEPNGINFSSKRSGDYFPVGTTRVLYGNQGFLCSFNVIVEEMDTIAPTVYNCPIETQAKSVNNSQDSVGIFWSEPFAEDESCVPVRLQSSHNKSSVLPAGVTKVFYNFTDAFGNLAQCIVTVNISVIQSQHVDPFFYNCPSPFRVSASLTEYLTRVTWREPEVHGDVADSIITQTHYSGDYFQVGITNVTYRLSTQGVPSDFCGFSIYVYDKTKPFIFDCPESKKVKSCRGKRTAQWYEPYVRDNSNRPTRNTQTHYPGKTIFRFGTNKVVYTFLDDYGNSAVCSFNITLHRDGCSAMAPWTVLWIIVVALLLVVARNIMSIRCNVLQKNEENGNI</sequence>
<feature type="domain" description="HYR" evidence="3">
    <location>
        <begin position="502"/>
        <end position="582"/>
    </location>
</feature>
<keyword evidence="2" id="KW-0812">Transmembrane</keyword>
<dbReference type="PANTHER" id="PTHR24273">
    <property type="entry name" value="FI04643P-RELATED"/>
    <property type="match status" value="1"/>
</dbReference>
<dbReference type="PANTHER" id="PTHR24273:SF32">
    <property type="entry name" value="HYALIN"/>
    <property type="match status" value="1"/>
</dbReference>
<evidence type="ECO:0000256" key="1">
    <source>
        <dbReference type="ARBA" id="ARBA00022737"/>
    </source>
</evidence>
<evidence type="ECO:0000313" key="4">
    <source>
        <dbReference type="EMBL" id="KAJ8032269.1"/>
    </source>
</evidence>
<organism evidence="4 5">
    <name type="scientific">Holothuria leucospilota</name>
    <name type="common">Black long sea cucumber</name>
    <name type="synonym">Mertensiothuria leucospilota</name>
    <dbReference type="NCBI Taxonomy" id="206669"/>
    <lineage>
        <taxon>Eukaryota</taxon>
        <taxon>Metazoa</taxon>
        <taxon>Echinodermata</taxon>
        <taxon>Eleutherozoa</taxon>
        <taxon>Echinozoa</taxon>
        <taxon>Holothuroidea</taxon>
        <taxon>Aspidochirotacea</taxon>
        <taxon>Aspidochirotida</taxon>
        <taxon>Holothuriidae</taxon>
        <taxon>Holothuria</taxon>
    </lineage>
</organism>
<keyword evidence="5" id="KW-1185">Reference proteome</keyword>
<protein>
    <submittedName>
        <fullName evidence="4">Hyalin</fullName>
    </submittedName>
</protein>
<dbReference type="Pfam" id="PF02494">
    <property type="entry name" value="HYR"/>
    <property type="match status" value="3"/>
</dbReference>
<accession>A0A9Q1BTG9</accession>
<reference evidence="4" key="1">
    <citation type="submission" date="2021-10" db="EMBL/GenBank/DDBJ databases">
        <title>Tropical sea cucumber genome reveals ecological adaptation and Cuvierian tubules defense mechanism.</title>
        <authorList>
            <person name="Chen T."/>
        </authorList>
    </citation>
    <scope>NUCLEOTIDE SEQUENCE</scope>
    <source>
        <strain evidence="4">Nanhai2018</strain>
        <tissue evidence="4">Muscle</tissue>
    </source>
</reference>
<dbReference type="InterPro" id="IPR003410">
    <property type="entry name" value="HYR_dom"/>
</dbReference>
<gene>
    <name evidence="4" type="ORF">HOLleu_25754</name>
</gene>
<evidence type="ECO:0000313" key="5">
    <source>
        <dbReference type="Proteomes" id="UP001152320"/>
    </source>
</evidence>
<feature type="domain" description="HYR" evidence="3">
    <location>
        <begin position="415"/>
        <end position="499"/>
    </location>
</feature>
<dbReference type="EMBL" id="JAIZAY010000012">
    <property type="protein sequence ID" value="KAJ8032269.1"/>
    <property type="molecule type" value="Genomic_DNA"/>
</dbReference>
<dbReference type="AlphaFoldDB" id="A0A9Q1BTG9"/>